<dbReference type="SUPFAM" id="SSF81301">
    <property type="entry name" value="Nucleotidyltransferase"/>
    <property type="match status" value="1"/>
</dbReference>
<dbReference type="EMBL" id="CP032157">
    <property type="protein sequence ID" value="AXY74260.1"/>
    <property type="molecule type" value="Genomic_DNA"/>
</dbReference>
<name>A0A3B7MMJ1_9BACT</name>
<gene>
    <name evidence="1" type="ORF">D3H65_09860</name>
</gene>
<dbReference type="InterPro" id="IPR043519">
    <property type="entry name" value="NT_sf"/>
</dbReference>
<accession>A0A3B7MMJ1</accession>
<proteinExistence type="predicted"/>
<dbReference type="Pfam" id="PF04229">
    <property type="entry name" value="GrpB"/>
    <property type="match status" value="1"/>
</dbReference>
<dbReference type="RefSeq" id="WP_119050147.1">
    <property type="nucleotide sequence ID" value="NZ_CP032157.1"/>
</dbReference>
<dbReference type="KEGG" id="pseg:D3H65_09860"/>
<sequence length="194" mass="22087">MKITIETYQPAWVDKFQQEKAIIEAALAPLAPVVEHIGSTSVPGLGAKPIIDMLVGVGQEAQLDQTIQPMMAAGYTYFRKHEPAMPYRRFYVRLIGPLGQTAPAKVDIGEPFVIGQDFKSVTHIHLLVKDTIHWTRHIAFRDYLRTHPDIAAQYDTLKRTISLRDFKDGIAYNEAKDHFMKKVEAEALDWYNHL</sequence>
<dbReference type="Proteomes" id="UP000263900">
    <property type="component" value="Chromosome"/>
</dbReference>
<evidence type="ECO:0000313" key="1">
    <source>
        <dbReference type="EMBL" id="AXY74260.1"/>
    </source>
</evidence>
<dbReference type="Gene3D" id="3.30.460.10">
    <property type="entry name" value="Beta Polymerase, domain 2"/>
    <property type="match status" value="1"/>
</dbReference>
<organism evidence="1 2">
    <name type="scientific">Paraflavitalea soli</name>
    <dbReference type="NCBI Taxonomy" id="2315862"/>
    <lineage>
        <taxon>Bacteria</taxon>
        <taxon>Pseudomonadati</taxon>
        <taxon>Bacteroidota</taxon>
        <taxon>Chitinophagia</taxon>
        <taxon>Chitinophagales</taxon>
        <taxon>Chitinophagaceae</taxon>
        <taxon>Paraflavitalea</taxon>
    </lineage>
</organism>
<evidence type="ECO:0000313" key="2">
    <source>
        <dbReference type="Proteomes" id="UP000263900"/>
    </source>
</evidence>
<dbReference type="PANTHER" id="PTHR34822:SF1">
    <property type="entry name" value="GRPB FAMILY PROTEIN"/>
    <property type="match status" value="1"/>
</dbReference>
<keyword evidence="2" id="KW-1185">Reference proteome</keyword>
<reference evidence="1 2" key="1">
    <citation type="submission" date="2018-09" db="EMBL/GenBank/DDBJ databases">
        <title>Genome sequencing of strain 6GH32-13.</title>
        <authorList>
            <person name="Weon H.-Y."/>
            <person name="Heo J."/>
            <person name="Kwon S.-W."/>
        </authorList>
    </citation>
    <scope>NUCLEOTIDE SEQUENCE [LARGE SCALE GENOMIC DNA]</scope>
    <source>
        <strain evidence="1 2">5GH32-13</strain>
    </source>
</reference>
<dbReference type="OrthoDB" id="9799092at2"/>
<protein>
    <submittedName>
        <fullName evidence="1">GrpB family protein</fullName>
    </submittedName>
</protein>
<dbReference type="PANTHER" id="PTHR34822">
    <property type="entry name" value="GRPB DOMAIN PROTEIN (AFU_ORTHOLOGUE AFUA_1G01530)"/>
    <property type="match status" value="1"/>
</dbReference>
<dbReference type="AlphaFoldDB" id="A0A3B7MMJ1"/>
<dbReference type="InterPro" id="IPR007344">
    <property type="entry name" value="GrpB/CoaE"/>
</dbReference>